<dbReference type="Proteomes" id="UP000185003">
    <property type="component" value="Unassembled WGS sequence"/>
</dbReference>
<dbReference type="RefSeq" id="WP_074241139.1">
    <property type="nucleotide sequence ID" value="NZ_CP154260.1"/>
</dbReference>
<keyword evidence="1" id="KW-0732">Signal</keyword>
<dbReference type="EMBL" id="FSRA01000002">
    <property type="protein sequence ID" value="SIO42285.1"/>
    <property type="molecule type" value="Genomic_DNA"/>
</dbReference>
<evidence type="ECO:0000313" key="3">
    <source>
        <dbReference type="Proteomes" id="UP000185003"/>
    </source>
</evidence>
<evidence type="ECO:0000313" key="2">
    <source>
        <dbReference type="EMBL" id="SIO42285.1"/>
    </source>
</evidence>
<dbReference type="InterPro" id="IPR008969">
    <property type="entry name" value="CarboxyPept-like_regulatory"/>
</dbReference>
<sequence>MKYFLFRYAVALLIFIVPALQEAAAQVRLTGMVTDGDTRVGLPSVSIWNKRARIGTVSNETGRYYIEALPGDTIEFSMLSYVRTSIIATGISSTQNVELKRQIFGLQGVNVRGRIYKRDSLAIRDEYEKYFGYKRPGALDVLKTLPSNPITALSYLIPSKARKRKEKFGEQLQYWEEEKHIDYRYNPELVARLTKLESPALDSFMLTHRPSYAFLLNASDYDLMLFIKQSYDRYLREQGLKPKDTSTQQ</sequence>
<accession>A0A1N6JDB8</accession>
<organism evidence="2 3">
    <name type="scientific">Chitinophaga niabensis</name>
    <dbReference type="NCBI Taxonomy" id="536979"/>
    <lineage>
        <taxon>Bacteria</taxon>
        <taxon>Pseudomonadati</taxon>
        <taxon>Bacteroidota</taxon>
        <taxon>Chitinophagia</taxon>
        <taxon>Chitinophagales</taxon>
        <taxon>Chitinophagaceae</taxon>
        <taxon>Chitinophaga</taxon>
    </lineage>
</organism>
<dbReference type="Pfam" id="PF13715">
    <property type="entry name" value="CarbopepD_reg_2"/>
    <property type="match status" value="1"/>
</dbReference>
<feature type="chain" id="PRO_5012207290" evidence="1">
    <location>
        <begin position="24"/>
        <end position="249"/>
    </location>
</feature>
<keyword evidence="3" id="KW-1185">Reference proteome</keyword>
<protein>
    <submittedName>
        <fullName evidence="2">CarboxypepD_reg-like domain-containing protein</fullName>
    </submittedName>
</protein>
<reference evidence="2 3" key="1">
    <citation type="submission" date="2016-11" db="EMBL/GenBank/DDBJ databases">
        <authorList>
            <person name="Jaros S."/>
            <person name="Januszkiewicz K."/>
            <person name="Wedrychowicz H."/>
        </authorList>
    </citation>
    <scope>NUCLEOTIDE SEQUENCE [LARGE SCALE GENOMIC DNA]</scope>
    <source>
        <strain evidence="2 3">DSM 24787</strain>
    </source>
</reference>
<dbReference type="STRING" id="536979.SAMN04488055_3887"/>
<dbReference type="SUPFAM" id="SSF49464">
    <property type="entry name" value="Carboxypeptidase regulatory domain-like"/>
    <property type="match status" value="1"/>
</dbReference>
<evidence type="ECO:0000256" key="1">
    <source>
        <dbReference type="SAM" id="SignalP"/>
    </source>
</evidence>
<dbReference type="OrthoDB" id="714262at2"/>
<feature type="signal peptide" evidence="1">
    <location>
        <begin position="1"/>
        <end position="23"/>
    </location>
</feature>
<name>A0A1N6JDB8_9BACT</name>
<gene>
    <name evidence="2" type="ORF">SAMN04488055_3887</name>
</gene>
<proteinExistence type="predicted"/>
<dbReference type="AlphaFoldDB" id="A0A1N6JDB8"/>